<comment type="caution">
    <text evidence="1">The sequence shown here is derived from an EMBL/GenBank/DDBJ whole genome shotgun (WGS) entry which is preliminary data.</text>
</comment>
<proteinExistence type="predicted"/>
<evidence type="ECO:0000313" key="2">
    <source>
        <dbReference type="Proteomes" id="UP001595990"/>
    </source>
</evidence>
<dbReference type="EMBL" id="JBHSFS010000028">
    <property type="protein sequence ID" value="MFC4517909.1"/>
    <property type="molecule type" value="Genomic_DNA"/>
</dbReference>
<organism evidence="1 2">
    <name type="scientific">Streptomyces ehimensis</name>
    <dbReference type="NCBI Taxonomy" id="68195"/>
    <lineage>
        <taxon>Bacteria</taxon>
        <taxon>Bacillati</taxon>
        <taxon>Actinomycetota</taxon>
        <taxon>Actinomycetes</taxon>
        <taxon>Kitasatosporales</taxon>
        <taxon>Streptomycetaceae</taxon>
        <taxon>Streptomyces</taxon>
    </lineage>
</organism>
<name>A0ABV9BUY6_9ACTN</name>
<keyword evidence="2" id="KW-1185">Reference proteome</keyword>
<dbReference type="RefSeq" id="WP_417924316.1">
    <property type="nucleotide sequence ID" value="NZ_JBHSFS010000028.1"/>
</dbReference>
<evidence type="ECO:0000313" key="1">
    <source>
        <dbReference type="EMBL" id="MFC4517909.1"/>
    </source>
</evidence>
<dbReference type="Proteomes" id="UP001595990">
    <property type="component" value="Unassembled WGS sequence"/>
</dbReference>
<gene>
    <name evidence="1" type="ORF">ACFPEN_34120</name>
</gene>
<accession>A0ABV9BUY6</accession>
<protein>
    <submittedName>
        <fullName evidence="1">Uncharacterized protein</fullName>
    </submittedName>
</protein>
<sequence>MSFEDEWARLVADAEQRVTRVRLNGTGGGGGGTQGELHLTPALLRDRADKAVNKAAREFRDAHRDTVSKSSEVDGSLKGFACDGAFEDFAGSWDRGAVYVAGQIGEEGLAKALRSAADAFGYVDKEQARSLREARTTYKPGDVI</sequence>
<reference evidence="2" key="1">
    <citation type="journal article" date="2019" name="Int. J. Syst. Evol. Microbiol.">
        <title>The Global Catalogue of Microorganisms (GCM) 10K type strain sequencing project: providing services to taxonomists for standard genome sequencing and annotation.</title>
        <authorList>
            <consortium name="The Broad Institute Genomics Platform"/>
            <consortium name="The Broad Institute Genome Sequencing Center for Infectious Disease"/>
            <person name="Wu L."/>
            <person name="Ma J."/>
        </authorList>
    </citation>
    <scope>NUCLEOTIDE SEQUENCE [LARGE SCALE GENOMIC DNA]</scope>
    <source>
        <strain evidence="2">CECT 8064</strain>
    </source>
</reference>